<keyword evidence="4" id="KW-1185">Reference proteome</keyword>
<feature type="compositionally biased region" description="Low complexity" evidence="1">
    <location>
        <begin position="286"/>
        <end position="299"/>
    </location>
</feature>
<reference evidence="3 4" key="1">
    <citation type="submission" date="2018-05" db="EMBL/GenBank/DDBJ databases">
        <title>Genomic Encyclopedia of Type Strains, Phase IV (KMG-IV): sequencing the most valuable type-strain genomes for metagenomic binning, comparative biology and taxonomic classification.</title>
        <authorList>
            <person name="Goeker M."/>
        </authorList>
    </citation>
    <scope>NUCLEOTIDE SEQUENCE [LARGE SCALE GENOMIC DNA]</scope>
    <source>
        <strain evidence="3 4">DSM 6986</strain>
    </source>
</reference>
<protein>
    <submittedName>
        <fullName evidence="3">Uncharacterized protein DUF4815</fullName>
    </submittedName>
</protein>
<name>A0A316BYX2_PSESE</name>
<dbReference type="OrthoDB" id="2463879at2"/>
<organism evidence="3 4">
    <name type="scientific">Pseudaminobacter salicylatoxidans</name>
    <dbReference type="NCBI Taxonomy" id="93369"/>
    <lineage>
        <taxon>Bacteria</taxon>
        <taxon>Pseudomonadati</taxon>
        <taxon>Pseudomonadota</taxon>
        <taxon>Alphaproteobacteria</taxon>
        <taxon>Hyphomicrobiales</taxon>
        <taxon>Phyllobacteriaceae</taxon>
        <taxon>Pseudaminobacter</taxon>
    </lineage>
</organism>
<feature type="domain" description="DUF4815" evidence="2">
    <location>
        <begin position="6"/>
        <end position="128"/>
    </location>
</feature>
<dbReference type="EMBL" id="QGGG01000014">
    <property type="protein sequence ID" value="PWJ79776.1"/>
    <property type="molecule type" value="Genomic_DNA"/>
</dbReference>
<accession>A0A316BYX2</accession>
<evidence type="ECO:0000313" key="4">
    <source>
        <dbReference type="Proteomes" id="UP000245396"/>
    </source>
</evidence>
<sequence length="634" mass="68868">MWRFFNRIYDHDRLIQLERLKSGIDAREPVAKKGMFIDPLVDDTYRDAGVPQTAAIGDGMMQLPIDVTFFQADIAAPLMLDWVEEVIVDQSLKTGCTKINPYQNFKPLPGALKLTPASDFWTESTTEWLSPQTQEFNRGVRTGSGPLETTSSETRLVDHRSQQAEFLRQINISFAASGFGAGEIVEKLTFDNVSVLPAGGLTANAGGVVSSTFKIPARVTAGTKTVRITGKGGSEATALFTGQGTIEIDVMRRVTTIERWTAGMTVVQRGVIQPGGAHGGDHSGSHGDSSSGTSAGGADPQAQNFMLPELRQLVGLDFHLCKIGNRAHHVLVHQVSVENGWPTVDVMAEAVVPMATTQLGWQQARFALPVTTPDDRDHSMVVKTDDGEHSISYAALGGFDASLQRKVTTHPYPIGPRLDSVNAKTWTPHQGEALSFRLVAAKYPVTTKTIPLGEFDLVDCSDIQVRAAVELPSAACSVVFEIERTNGTVWQLLPFQVMQLNEYITERVKLRAVLKGTAKLSPIVYAPIQLLAGKIATTATYVCRAFKFGNNVNLTSYIKVFLPGGTTVSMEYDKADGTWVEIPLTTTEQLNFPLWSERKHSKSALTATEGRLRITLTGSPAARPILGDLGAAIM</sequence>
<evidence type="ECO:0000313" key="3">
    <source>
        <dbReference type="EMBL" id="PWJ79776.1"/>
    </source>
</evidence>
<feature type="region of interest" description="Disordered" evidence="1">
    <location>
        <begin position="272"/>
        <end position="301"/>
    </location>
</feature>
<dbReference type="AlphaFoldDB" id="A0A316BYX2"/>
<evidence type="ECO:0000259" key="2">
    <source>
        <dbReference type="Pfam" id="PF16075"/>
    </source>
</evidence>
<proteinExistence type="predicted"/>
<gene>
    <name evidence="3" type="ORF">C7441_11453</name>
</gene>
<comment type="caution">
    <text evidence="3">The sequence shown here is derived from an EMBL/GenBank/DDBJ whole genome shotgun (WGS) entry which is preliminary data.</text>
</comment>
<dbReference type="InterPro" id="IPR032096">
    <property type="entry name" value="DUF4815"/>
</dbReference>
<dbReference type="Proteomes" id="UP000245396">
    <property type="component" value="Unassembled WGS sequence"/>
</dbReference>
<dbReference type="Pfam" id="PF16075">
    <property type="entry name" value="DUF4815"/>
    <property type="match status" value="1"/>
</dbReference>
<evidence type="ECO:0000256" key="1">
    <source>
        <dbReference type="SAM" id="MobiDB-lite"/>
    </source>
</evidence>